<dbReference type="SUPFAM" id="SSF49785">
    <property type="entry name" value="Galactose-binding domain-like"/>
    <property type="match status" value="5"/>
</dbReference>
<dbReference type="Pfam" id="PF22633">
    <property type="entry name" value="F5_F8_type_C_2"/>
    <property type="match status" value="2"/>
</dbReference>
<gene>
    <name evidence="2" type="ORF">OB236_16100</name>
</gene>
<organism evidence="2 3">
    <name type="scientific">Paenibacillus baimaensis</name>
    <dbReference type="NCBI Taxonomy" id="2982185"/>
    <lineage>
        <taxon>Bacteria</taxon>
        <taxon>Bacillati</taxon>
        <taxon>Bacillota</taxon>
        <taxon>Bacilli</taxon>
        <taxon>Bacillales</taxon>
        <taxon>Paenibacillaceae</taxon>
        <taxon>Paenibacillus</taxon>
    </lineage>
</organism>
<dbReference type="PROSITE" id="PS50022">
    <property type="entry name" value="FA58C_3"/>
    <property type="match status" value="1"/>
</dbReference>
<dbReference type="EMBL" id="JAOQIO010000056">
    <property type="protein sequence ID" value="MCU6793628.1"/>
    <property type="molecule type" value="Genomic_DNA"/>
</dbReference>
<dbReference type="RefSeq" id="WP_262684884.1">
    <property type="nucleotide sequence ID" value="NZ_JAOQIO010000056.1"/>
</dbReference>
<evidence type="ECO:0000259" key="1">
    <source>
        <dbReference type="PROSITE" id="PS50022"/>
    </source>
</evidence>
<evidence type="ECO:0000313" key="2">
    <source>
        <dbReference type="EMBL" id="MCU6793628.1"/>
    </source>
</evidence>
<feature type="domain" description="F5/8 type C" evidence="1">
    <location>
        <begin position="22"/>
        <end position="171"/>
    </location>
</feature>
<dbReference type="InterPro" id="IPR000421">
    <property type="entry name" value="FA58C"/>
</dbReference>
<evidence type="ECO:0000313" key="3">
    <source>
        <dbReference type="Proteomes" id="UP001652445"/>
    </source>
</evidence>
<protein>
    <submittedName>
        <fullName evidence="2">Discoidin domain-containing protein</fullName>
    </submittedName>
</protein>
<name>A0ABT2UG61_9BACL</name>
<dbReference type="Proteomes" id="UP001652445">
    <property type="component" value="Unassembled WGS sequence"/>
</dbReference>
<dbReference type="Pfam" id="PF00754">
    <property type="entry name" value="F5_F8_type_C"/>
    <property type="match status" value="2"/>
</dbReference>
<dbReference type="Gene3D" id="2.60.120.260">
    <property type="entry name" value="Galactose-binding domain-like"/>
    <property type="match status" value="5"/>
</dbReference>
<comment type="caution">
    <text evidence="2">The sequence shown here is derived from an EMBL/GenBank/DDBJ whole genome shotgun (WGS) entry which is preliminary data.</text>
</comment>
<keyword evidence="3" id="KW-1185">Reference proteome</keyword>
<dbReference type="InterPro" id="IPR008979">
    <property type="entry name" value="Galactose-bd-like_sf"/>
</dbReference>
<proteinExistence type="predicted"/>
<accession>A0ABT2UG61</accession>
<sequence>MFAFIFPLLSVEYVAGESAIPFNDPLHSTTSENILSNGKLTATVGITDNDINPTEGRLASWGYTDGIALDYHNVSVGFDLGSAKGIGKIELLNYTSTTRLGLSNYTVYSSNDNLTYVPVKNWTFSSNIVNGKMVHTFTFANLTARYVKVHQNIADTSTYTFVLFNLQTDAKIYDQSILAPQMPATVGGTANDIDPLAGRLVSWGYTDGVALDFGNASVGFDLGSAKGIGKIELLNYTSTTRLGLSNYTVYSSNDNLTYVPVKNWTFSSNIVNGKMVHTFTFANLTARYVKVHQNIADTSTYTFVLFNLQTDAKIYDQSILAPQMSATVGATGNDIDPLAGILVSWGYTDGVAVDYGNVSVGFDLGSAKGIGKIELWNYTSTTRLGQSNYTVYSSNDNLTYVPVKNWTFSSNIVNGKMVHTFTFANLTARYVKVHQNIADTSTYTFVLFNLQTDAKIYDQSILAPQMSATVGATGNDIDPLAGRLVSWGYTDGVAVDYGNVSVGFDLGSTKGIGKIELWNYTSTTRLGQSNYTVYSSNDNLTYVPVKNWTFSSNIVNGKMVHTFTFANLTARYVKVHQNIADTSTYTFVLFNLQTDAKIYDQSVLAPQIPATVGIVEDDTVPATIPVINWGMGNPTATDYNSRSVGFDLGSIKDIGRIELWNNSLTTRLGPSNYTLYTSSDNITYTQTNNWTFSSKIENNQLVHAFTFTNLTTRYVKVHQNIADTSTYTFVLGNLQTSGKVYNPLTTYLYNSRNQPTTVYYYQKGIFYRVDFTYDSNGNQLKKVVTQLKLVE</sequence>
<reference evidence="2 3" key="1">
    <citation type="submission" date="2022-09" db="EMBL/GenBank/DDBJ databases">
        <authorList>
            <person name="Han X.L."/>
            <person name="Wang Q."/>
            <person name="Lu T."/>
        </authorList>
    </citation>
    <scope>NUCLEOTIDE SEQUENCE [LARGE SCALE GENOMIC DNA]</scope>
    <source>
        <strain evidence="2 3">WQ 127069</strain>
    </source>
</reference>